<dbReference type="Proteomes" id="UP000245876">
    <property type="component" value="Unassembled WGS sequence"/>
</dbReference>
<evidence type="ECO:0000313" key="1">
    <source>
        <dbReference type="EMBL" id="PWG65681.1"/>
    </source>
</evidence>
<dbReference type="RefSeq" id="WP_109057151.1">
    <property type="nucleotide sequence ID" value="NZ_QFFM01000012.1"/>
</dbReference>
<evidence type="ECO:0000313" key="2">
    <source>
        <dbReference type="Proteomes" id="UP000245876"/>
    </source>
</evidence>
<name>A0A2U2N950_9BIFI</name>
<dbReference type="OrthoDB" id="3240448at2"/>
<gene>
    <name evidence="1" type="ORF">DF196_07035</name>
</gene>
<keyword evidence="2" id="KW-1185">Reference proteome</keyword>
<reference evidence="1 2" key="1">
    <citation type="journal article" date="2018" name="Int. J. Syst. Evol. Microbiol.">
        <title>Bifidobacterium callitrichidarum sp. nov. from the faeces of the emperor tamarin (Saguinus imperator).</title>
        <authorList>
            <person name="Modesto M."/>
            <person name="Michelini S."/>
            <person name="Sansosti M.C."/>
            <person name="De Filippo C."/>
            <person name="Cavalieri D."/>
            <person name="Qvirist L."/>
            <person name="Andlid T."/>
            <person name="Spiezio C."/>
            <person name="Sandri C."/>
            <person name="Pascarelli S."/>
            <person name="Sgorbati B."/>
            <person name="Mattarelli P."/>
        </authorList>
    </citation>
    <scope>NUCLEOTIDE SEQUENCE [LARGE SCALE GENOMIC DNA]</scope>
    <source>
        <strain evidence="1 2">TRI 5</strain>
    </source>
</reference>
<proteinExistence type="predicted"/>
<sequence length="334" mass="37806">MIPNKRDGYQLDFTIPDVYWSGTDTLQTERSRASKRHEVRNIARKVIRQAKQQGRAWKVNRFIALVGVAYPRMNNVTPSRAAETVKPIIDAGSDCKLWPDDDAWHRCATIYFQLSEPASRGTYHLRLFILPVPDSNPVFQPVGGLSGEIEREWASTPLKPDGWGGYVVKFRIPNNLWISSNLTDSDLKARQHGAHKSTTWGRGDAFGQREKTTRKLIDCALDQWGKQTYWGCEKYLILAGISYTGNVGPMEADPDNSAETVNALLQSGVAAHAWRGTQYQYCRGVVFHRDSIPSIGGYHYVTLRVIPVPDSFYLSLATALSVENGWNEYDRRRR</sequence>
<protein>
    <submittedName>
        <fullName evidence="1">Uncharacterized protein</fullName>
    </submittedName>
</protein>
<dbReference type="EMBL" id="QFFM01000012">
    <property type="protein sequence ID" value="PWG65681.1"/>
    <property type="molecule type" value="Genomic_DNA"/>
</dbReference>
<dbReference type="AlphaFoldDB" id="A0A2U2N950"/>
<organism evidence="1 2">
    <name type="scientific">Bifidobacterium callitrichidarum</name>
    <dbReference type="NCBI Taxonomy" id="2052941"/>
    <lineage>
        <taxon>Bacteria</taxon>
        <taxon>Bacillati</taxon>
        <taxon>Actinomycetota</taxon>
        <taxon>Actinomycetes</taxon>
        <taxon>Bifidobacteriales</taxon>
        <taxon>Bifidobacteriaceae</taxon>
        <taxon>Bifidobacterium</taxon>
    </lineage>
</organism>
<accession>A0A2U2N950</accession>
<comment type="caution">
    <text evidence="1">The sequence shown here is derived from an EMBL/GenBank/DDBJ whole genome shotgun (WGS) entry which is preliminary data.</text>
</comment>